<dbReference type="Pfam" id="PF00176">
    <property type="entry name" value="SNF2-rel_dom"/>
    <property type="match status" value="1"/>
</dbReference>
<dbReference type="InterPro" id="IPR007527">
    <property type="entry name" value="Znf_SWIM"/>
</dbReference>
<dbReference type="CDD" id="cd18012">
    <property type="entry name" value="DEXQc_arch_SWI2_SNF2"/>
    <property type="match status" value="1"/>
</dbReference>
<dbReference type="PROSITE" id="PS50966">
    <property type="entry name" value="ZF_SWIM"/>
    <property type="match status" value="1"/>
</dbReference>
<evidence type="ECO:0000313" key="6">
    <source>
        <dbReference type="EMBL" id="KZL92546.1"/>
    </source>
</evidence>
<evidence type="ECO:0000256" key="2">
    <source>
        <dbReference type="PROSITE-ProRule" id="PRU00325"/>
    </source>
</evidence>
<comment type="caution">
    <text evidence="6">The sequence shown here is derived from an EMBL/GenBank/DDBJ whole genome shotgun (WGS) entry which is preliminary data.</text>
</comment>
<dbReference type="FunFam" id="3.40.50.10810:FF:000054">
    <property type="entry name" value="Helicase, Snf2 family"/>
    <property type="match status" value="1"/>
</dbReference>
<feature type="domain" description="Helicase ATP-binding" evidence="4">
    <location>
        <begin position="600"/>
        <end position="757"/>
    </location>
</feature>
<organism evidence="6 7">
    <name type="scientific">Clostridium magnum DSM 2767</name>
    <dbReference type="NCBI Taxonomy" id="1121326"/>
    <lineage>
        <taxon>Bacteria</taxon>
        <taxon>Bacillati</taxon>
        <taxon>Bacillota</taxon>
        <taxon>Clostridia</taxon>
        <taxon>Eubacteriales</taxon>
        <taxon>Clostridiaceae</taxon>
        <taxon>Clostridium</taxon>
    </lineage>
</organism>
<dbReference type="InterPro" id="IPR049730">
    <property type="entry name" value="SNF2/RAD54-like_C"/>
</dbReference>
<dbReference type="PROSITE" id="PS51192">
    <property type="entry name" value="HELICASE_ATP_BIND_1"/>
    <property type="match status" value="1"/>
</dbReference>
<evidence type="ECO:0000259" key="3">
    <source>
        <dbReference type="PROSITE" id="PS50966"/>
    </source>
</evidence>
<dbReference type="InterPro" id="IPR038718">
    <property type="entry name" value="SNF2-like_sf"/>
</dbReference>
<dbReference type="GO" id="GO:0008270">
    <property type="term" value="F:zinc ion binding"/>
    <property type="evidence" value="ECO:0007669"/>
    <property type="project" value="UniProtKB-KW"/>
</dbReference>
<keyword evidence="7" id="KW-1185">Reference proteome</keyword>
<dbReference type="Pfam" id="PF00271">
    <property type="entry name" value="Helicase_C"/>
    <property type="match status" value="1"/>
</dbReference>
<keyword evidence="2" id="KW-0862">Zinc</keyword>
<name>A0A161XDW9_9CLOT</name>
<dbReference type="GO" id="GO:0005524">
    <property type="term" value="F:ATP binding"/>
    <property type="evidence" value="ECO:0007669"/>
    <property type="project" value="InterPro"/>
</dbReference>
<dbReference type="SMART" id="SM00487">
    <property type="entry name" value="DEXDc"/>
    <property type="match status" value="1"/>
</dbReference>
<sequence length="1040" mass="121491">MKLKELEQIIFKPASTLMKKRGEKVFRDGLVSNIKGRKIENVHHVYGDVLNNINYKEFKTHIKINLLNKKLDGVSCTCNDFKDISINKNIFMCEHLTATAYKFLNLLYKKNQLLKKLPRENKEKIEIDMGVKVTHKLWKGVTNYELEFRLGSEYKHLITNLKDFVFALDNKKNIFFNNQFTYNSREYSISNSAIRIIDFIKEYVYANKGISSTGRNLIINPNDLRKFLECFGEGNIQFKYNGMEYKTAVFNKDLPLSFTLKEKSARFILTTHKKLPIPLNENKDVYLFNWQLYLPSKNQIQKYMPLYERFLKKDELLYNKTIENYNKIISLLSSISKNVTIAESVKNFSSASLKIEFLIYKENFNIYCNVKAIYYNEKINILDDDKNKQQLIRDLNKEEKVLMKLEYYKFVRRKDRLMFIGGDEELFDILSKRENDIHSLGTVILGKGFEDIKVYNSDSIELDFYEENGYLKFNYNMGNIERAELGNIFESYKSNNRFYKTRNNEFIDLEDNDVRGFFNLIEMLNASEGIEEGSVKIEKNKALFIVESFKNRNFKFGQGVNLLKDIENKLTYINSKEIDLPKDLKRILRGYQIKGFKWFKTLSHLGFGGILADEMGLGKTVQTISFLATEENKKTLIIVPTSLIYNWRDEIERFAPSLKVGIVHGERAQKEKVINELKEYDLILTTYGTLRNNIKMYNNIRFDYCIVDEAQNIKNPIAQNTKVVKEIEAKVRFALTGTPIENNLTELWSIFDFIMPGYLYTKEAFYEKLISNNDIDLEELKLLIKPFILRRTKIEVMEDLPDKLEKTILVEMTAAQKSVYNAYIKDVRTKIKKDFHGKVEVFSYLTKLRQICLDPSLIFEEYEGGSGKLKIAMSLVEEQLATNGKVLLFSQFTSVLKKIGQYLKEKDIEYFYLDGSTVSKERINLVNEFNNNEKIKIFLISLKAGGTGLNLTSANLVIHFDPWWNPAVENQATDRAHRIGQRNVVEVIKLVARGTIEEKIVLLQEHKKELIDRIITGELKNSNMLNKLSKEELMKLFGRD</sequence>
<dbReference type="STRING" id="1121326.CLMAG_23600"/>
<evidence type="ECO:0000256" key="1">
    <source>
        <dbReference type="ARBA" id="ARBA00022801"/>
    </source>
</evidence>
<evidence type="ECO:0000259" key="4">
    <source>
        <dbReference type="PROSITE" id="PS51192"/>
    </source>
</evidence>
<dbReference type="InterPro" id="IPR000330">
    <property type="entry name" value="SNF2_N"/>
</dbReference>
<dbReference type="PATRIC" id="fig|1121326.3.peg.2357"/>
<evidence type="ECO:0000259" key="5">
    <source>
        <dbReference type="PROSITE" id="PS51194"/>
    </source>
</evidence>
<feature type="domain" description="SWIM-type" evidence="3">
    <location>
        <begin position="60"/>
        <end position="104"/>
    </location>
</feature>
<dbReference type="Proteomes" id="UP000076603">
    <property type="component" value="Unassembled WGS sequence"/>
</dbReference>
<dbReference type="InterPro" id="IPR014001">
    <property type="entry name" value="Helicase_ATP-bd"/>
</dbReference>
<dbReference type="Gene3D" id="3.40.50.300">
    <property type="entry name" value="P-loop containing nucleotide triphosphate hydrolases"/>
    <property type="match status" value="1"/>
</dbReference>
<dbReference type="CDD" id="cd18793">
    <property type="entry name" value="SF2_C_SNF"/>
    <property type="match status" value="1"/>
</dbReference>
<dbReference type="InterPro" id="IPR013663">
    <property type="entry name" value="Helicase_SWF/SNF/SWI_bac"/>
</dbReference>
<protein>
    <submittedName>
        <fullName evidence="6">RNA polymerase-associated protein RapA</fullName>
    </submittedName>
</protein>
<keyword evidence="2" id="KW-0863">Zinc-finger</keyword>
<dbReference type="Gene3D" id="3.40.50.10810">
    <property type="entry name" value="Tandem AAA-ATPase domain"/>
    <property type="match status" value="1"/>
</dbReference>
<dbReference type="SMART" id="SM00490">
    <property type="entry name" value="HELICc"/>
    <property type="match status" value="1"/>
</dbReference>
<dbReference type="OrthoDB" id="9760715at2"/>
<dbReference type="RefSeq" id="WP_066622104.1">
    <property type="nucleotide sequence ID" value="NZ_FQXL01000036.1"/>
</dbReference>
<accession>A0A161XDW9</accession>
<dbReference type="InterPro" id="IPR001650">
    <property type="entry name" value="Helicase_C-like"/>
</dbReference>
<dbReference type="EMBL" id="LWAE01000002">
    <property type="protein sequence ID" value="KZL92546.1"/>
    <property type="molecule type" value="Genomic_DNA"/>
</dbReference>
<keyword evidence="2" id="KW-0479">Metal-binding</keyword>
<dbReference type="AlphaFoldDB" id="A0A161XDW9"/>
<dbReference type="GO" id="GO:0016787">
    <property type="term" value="F:hydrolase activity"/>
    <property type="evidence" value="ECO:0007669"/>
    <property type="project" value="UniProtKB-KW"/>
</dbReference>
<dbReference type="Pfam" id="PF08455">
    <property type="entry name" value="SNF2_assoc"/>
    <property type="match status" value="1"/>
</dbReference>
<feature type="domain" description="Helicase C-terminal" evidence="5">
    <location>
        <begin position="868"/>
        <end position="1037"/>
    </location>
</feature>
<reference evidence="6 7" key="1">
    <citation type="submission" date="2016-04" db="EMBL/GenBank/DDBJ databases">
        <title>Genome sequence of Clostridium magnum DSM 2767.</title>
        <authorList>
            <person name="Poehlein A."/>
            <person name="Uhlig R."/>
            <person name="Fischer R."/>
            <person name="Bahl H."/>
            <person name="Daniel R."/>
        </authorList>
    </citation>
    <scope>NUCLEOTIDE SEQUENCE [LARGE SCALE GENOMIC DNA]</scope>
    <source>
        <strain evidence="6 7">DSM 2767</strain>
    </source>
</reference>
<gene>
    <name evidence="6" type="primary">rapA_3</name>
    <name evidence="6" type="ORF">CLMAG_23600</name>
</gene>
<keyword evidence="1" id="KW-0378">Hydrolase</keyword>
<dbReference type="InterPro" id="IPR027417">
    <property type="entry name" value="P-loop_NTPase"/>
</dbReference>
<proteinExistence type="predicted"/>
<dbReference type="SUPFAM" id="SSF52540">
    <property type="entry name" value="P-loop containing nucleoside triphosphate hydrolases"/>
    <property type="match status" value="2"/>
</dbReference>
<evidence type="ECO:0000313" key="7">
    <source>
        <dbReference type="Proteomes" id="UP000076603"/>
    </source>
</evidence>
<dbReference type="PANTHER" id="PTHR10799">
    <property type="entry name" value="SNF2/RAD54 HELICASE FAMILY"/>
    <property type="match status" value="1"/>
</dbReference>
<dbReference type="PROSITE" id="PS51194">
    <property type="entry name" value="HELICASE_CTER"/>
    <property type="match status" value="1"/>
</dbReference>